<keyword evidence="2" id="KW-1185">Reference proteome</keyword>
<dbReference type="EMBL" id="JBIHSN010000002">
    <property type="protein sequence ID" value="MFH0265201.1"/>
    <property type="molecule type" value="Genomic_DNA"/>
</dbReference>
<dbReference type="Proteomes" id="UP001607151">
    <property type="component" value="Unassembled WGS sequence"/>
</dbReference>
<organism evidence="1 2">
    <name type="scientific">Vibrio rumoiensis</name>
    <dbReference type="NCBI Taxonomy" id="76258"/>
    <lineage>
        <taxon>Bacteria</taxon>
        <taxon>Pseudomonadati</taxon>
        <taxon>Pseudomonadota</taxon>
        <taxon>Gammaproteobacteria</taxon>
        <taxon>Vibrionales</taxon>
        <taxon>Vibrionaceae</taxon>
        <taxon>Vibrio</taxon>
    </lineage>
</organism>
<reference evidence="1 2" key="1">
    <citation type="submission" date="2024-10" db="EMBL/GenBank/DDBJ databases">
        <authorList>
            <person name="Yibar A."/>
            <person name="Saticioglu I.B."/>
            <person name="Duman M."/>
            <person name="Ajmi N."/>
            <person name="Gurler F."/>
            <person name="Ay H."/>
            <person name="Onuk E."/>
            <person name="Guler S."/>
            <person name="Romalde J.L."/>
        </authorList>
    </citation>
    <scope>NUCLEOTIDE SEQUENCE [LARGE SCALE GENOMIC DNA]</scope>
    <source>
        <strain evidence="1 2">14-MA-B</strain>
    </source>
</reference>
<evidence type="ECO:0000313" key="1">
    <source>
        <dbReference type="EMBL" id="MFH0265201.1"/>
    </source>
</evidence>
<protein>
    <recommendedName>
        <fullName evidence="3">Transcription initiation factor TFIIIB</fullName>
    </recommendedName>
</protein>
<comment type="caution">
    <text evidence="1">The sequence shown here is derived from an EMBL/GenBank/DDBJ whole genome shotgun (WGS) entry which is preliminary data.</text>
</comment>
<evidence type="ECO:0000313" key="2">
    <source>
        <dbReference type="Proteomes" id="UP001607151"/>
    </source>
</evidence>
<dbReference type="SUPFAM" id="SSF57783">
    <property type="entry name" value="Zinc beta-ribbon"/>
    <property type="match status" value="1"/>
</dbReference>
<gene>
    <name evidence="1" type="ORF">ACGRQ9_06780</name>
</gene>
<evidence type="ECO:0008006" key="3">
    <source>
        <dbReference type="Google" id="ProtNLM"/>
    </source>
</evidence>
<accession>A0ABW7IU88</accession>
<dbReference type="RefSeq" id="WP_089139204.1">
    <property type="nucleotide sequence ID" value="NZ_AP018685.1"/>
</dbReference>
<proteinExistence type="predicted"/>
<sequence length="69" mass="7867">MDKKNNDTFHSDDINCCPICSSDEFLLSEDHDLIICVDCGPIPIKNENSLTLMTQRDSHHFKSMTTTLH</sequence>
<name>A0ABW7IU88_9VIBR</name>